<dbReference type="STRING" id="321146.A0A139GVU4"/>
<proteinExistence type="predicted"/>
<sequence length="433" mass="44202">MYTKTTISSLLLAAPAILAQTTGSGSCTDVHVFIARGWNEPYPGRQGTLVGDICADLPGLTCDYEDVVFDAASTDYCPSVLTGENNGLNQIQSYYARCPDTKLVVSGYSEGANIIGDILAGGTCGAFNALDQNSGASCNIAAALLFGDPQHLPNQPYNVLNGTAGVGGGGRTEAQAQILESYTPRLRSYCQYDDLVCAPGLGADTVEAHTNYFEYYSEDAASWVAGLVKSFQKGQYCSSTTTSSTVSTAAASSLSHSIVTSSPAVSAVSTPAPSTITFWSTKEITITSCADTVTDCPARSTVIDTTSVAVSTTVLIPTASSGTAVSTPASCTTVVNGKPAVVAYTTTTSTTTLWNFPTISITKTYPVATSYIASVGWSNGTVATGFAAPSGTGSGSWSAATATAPAAYTGAASNVKAGAWVAAAFGMLGIAMM</sequence>
<feature type="chain" id="PRO_5007806208" description="Cutinase" evidence="3">
    <location>
        <begin position="20"/>
        <end position="433"/>
    </location>
</feature>
<dbReference type="EMBL" id="LFZN01000302">
    <property type="protein sequence ID" value="KXS94292.1"/>
    <property type="molecule type" value="Genomic_DNA"/>
</dbReference>
<dbReference type="PANTHER" id="PTHR33630:SF13">
    <property type="entry name" value="ACETYLXYLAN ESTERASE"/>
    <property type="match status" value="1"/>
</dbReference>
<evidence type="ECO:0000313" key="5">
    <source>
        <dbReference type="Proteomes" id="UP000070133"/>
    </source>
</evidence>
<dbReference type="Gene3D" id="3.40.50.1820">
    <property type="entry name" value="alpha/beta hydrolase"/>
    <property type="match status" value="1"/>
</dbReference>
<evidence type="ECO:0000313" key="4">
    <source>
        <dbReference type="EMBL" id="KXS94292.1"/>
    </source>
</evidence>
<dbReference type="PANTHER" id="PTHR33630">
    <property type="entry name" value="CUTINASE RV1984C-RELATED-RELATED"/>
    <property type="match status" value="1"/>
</dbReference>
<keyword evidence="3" id="KW-0732">Signal</keyword>
<dbReference type="InterPro" id="IPR000675">
    <property type="entry name" value="Cutinase/axe"/>
</dbReference>
<evidence type="ECO:0000256" key="2">
    <source>
        <dbReference type="ARBA" id="ARBA00023157"/>
    </source>
</evidence>
<accession>A0A139GVU4</accession>
<dbReference type="SMART" id="SM01110">
    <property type="entry name" value="Cutinase"/>
    <property type="match status" value="1"/>
</dbReference>
<evidence type="ECO:0008006" key="6">
    <source>
        <dbReference type="Google" id="ProtNLM"/>
    </source>
</evidence>
<reference evidence="4 5" key="1">
    <citation type="submission" date="2015-07" db="EMBL/GenBank/DDBJ databases">
        <title>Comparative genomics of the Sigatoka disease complex on banana suggests a link between parallel evolutionary changes in Pseudocercospora fijiensis and Pseudocercospora eumusae and increased virulence on the banana host.</title>
        <authorList>
            <person name="Chang T.-C."/>
            <person name="Salvucci A."/>
            <person name="Crous P.W."/>
            <person name="Stergiopoulos I."/>
        </authorList>
    </citation>
    <scope>NUCLEOTIDE SEQUENCE [LARGE SCALE GENOMIC DNA]</scope>
    <source>
        <strain evidence="4 5">CBS 114824</strain>
    </source>
</reference>
<dbReference type="Pfam" id="PF01083">
    <property type="entry name" value="Cutinase"/>
    <property type="match status" value="1"/>
</dbReference>
<evidence type="ECO:0000256" key="3">
    <source>
        <dbReference type="SAM" id="SignalP"/>
    </source>
</evidence>
<dbReference type="GO" id="GO:0052689">
    <property type="term" value="F:carboxylic ester hydrolase activity"/>
    <property type="evidence" value="ECO:0007669"/>
    <property type="project" value="UniProtKB-ARBA"/>
</dbReference>
<keyword evidence="5" id="KW-1185">Reference proteome</keyword>
<dbReference type="InterPro" id="IPR029058">
    <property type="entry name" value="AB_hydrolase_fold"/>
</dbReference>
<dbReference type="PROSITE" id="PS51257">
    <property type="entry name" value="PROKAR_LIPOPROTEIN"/>
    <property type="match status" value="1"/>
</dbReference>
<comment type="caution">
    <text evidence="4">The sequence shown here is derived from an EMBL/GenBank/DDBJ whole genome shotgun (WGS) entry which is preliminary data.</text>
</comment>
<dbReference type="SUPFAM" id="SSF53474">
    <property type="entry name" value="alpha/beta-Hydrolases"/>
    <property type="match status" value="1"/>
</dbReference>
<gene>
    <name evidence="4" type="ORF">AC578_6797</name>
</gene>
<name>A0A139GVU4_9PEZI</name>
<evidence type="ECO:0000256" key="1">
    <source>
        <dbReference type="ARBA" id="ARBA00022801"/>
    </source>
</evidence>
<dbReference type="OrthoDB" id="2586582at2759"/>
<dbReference type="AlphaFoldDB" id="A0A139GVU4"/>
<protein>
    <recommendedName>
        <fullName evidence="6">Cutinase</fullName>
    </recommendedName>
</protein>
<organism evidence="4 5">
    <name type="scientific">Pseudocercospora eumusae</name>
    <dbReference type="NCBI Taxonomy" id="321146"/>
    <lineage>
        <taxon>Eukaryota</taxon>
        <taxon>Fungi</taxon>
        <taxon>Dikarya</taxon>
        <taxon>Ascomycota</taxon>
        <taxon>Pezizomycotina</taxon>
        <taxon>Dothideomycetes</taxon>
        <taxon>Dothideomycetidae</taxon>
        <taxon>Mycosphaerellales</taxon>
        <taxon>Mycosphaerellaceae</taxon>
        <taxon>Pseudocercospora</taxon>
    </lineage>
</organism>
<dbReference type="Proteomes" id="UP000070133">
    <property type="component" value="Unassembled WGS sequence"/>
</dbReference>
<keyword evidence="1" id="KW-0378">Hydrolase</keyword>
<feature type="signal peptide" evidence="3">
    <location>
        <begin position="1"/>
        <end position="19"/>
    </location>
</feature>
<keyword evidence="2" id="KW-1015">Disulfide bond</keyword>